<dbReference type="InterPro" id="IPR040024">
    <property type="entry name" value="PPP1R21"/>
</dbReference>
<evidence type="ECO:0000313" key="4">
    <source>
        <dbReference type="EMBL" id="KNC28163.1"/>
    </source>
</evidence>
<feature type="region of interest" description="Disordered" evidence="2">
    <location>
        <begin position="75"/>
        <end position="101"/>
    </location>
</feature>
<dbReference type="EMBL" id="JRES01000819">
    <property type="protein sequence ID" value="KNC28163.1"/>
    <property type="molecule type" value="Genomic_DNA"/>
</dbReference>
<dbReference type="OMA" id="VQHLQNC"/>
<dbReference type="GO" id="GO:0016020">
    <property type="term" value="C:membrane"/>
    <property type="evidence" value="ECO:0007669"/>
    <property type="project" value="TreeGrafter"/>
</dbReference>
<evidence type="ECO:0000313" key="5">
    <source>
        <dbReference type="Proteomes" id="UP000037069"/>
    </source>
</evidence>
<dbReference type="AlphaFoldDB" id="A0A0L0C6X8"/>
<dbReference type="GO" id="GO:0005769">
    <property type="term" value="C:early endosome"/>
    <property type="evidence" value="ECO:0007669"/>
    <property type="project" value="TreeGrafter"/>
</dbReference>
<protein>
    <recommendedName>
        <fullName evidence="3">Protein phosphatase 1 regulatory subunit 21 N-terminal domain-containing protein</fullName>
    </recommendedName>
</protein>
<comment type="caution">
    <text evidence="4">The sequence shown here is derived from an EMBL/GenBank/DDBJ whole genome shotgun (WGS) entry which is preliminary data.</text>
</comment>
<feature type="coiled-coil region" evidence="1">
    <location>
        <begin position="336"/>
        <end position="377"/>
    </location>
</feature>
<feature type="compositionally biased region" description="Basic and acidic residues" evidence="2">
    <location>
        <begin position="84"/>
        <end position="101"/>
    </location>
</feature>
<keyword evidence="1" id="KW-0175">Coiled coil</keyword>
<evidence type="ECO:0000259" key="3">
    <source>
        <dbReference type="SMART" id="SM01254"/>
    </source>
</evidence>
<dbReference type="Pfam" id="PF10205">
    <property type="entry name" value="KLRAQ"/>
    <property type="match status" value="1"/>
</dbReference>
<feature type="domain" description="Protein phosphatase 1 regulatory subunit 21 N-terminal" evidence="3">
    <location>
        <begin position="11"/>
        <end position="122"/>
    </location>
</feature>
<proteinExistence type="predicted"/>
<sequence>MDGFVPEDKYQKLASEYAKLRAQASVLRKALLEEQAKSSTLRDQLKQKETTLRRAEQEIDSLGFRNKQLEHRVASLQDDLATSEARKKEKESKKRGNNDKIEAQQVNLMSGHKDDSLIFEELQKKIMENAELTSLIDDKERSLQMHSEHIKSMEQMIEKHNLEHADVEKRLRKEMETLQSRNQELETKLVEAASMLGSEDALSASGSDYTPYHNNNQIQHSSHQMMSSECRIANLEKEVAHWRSQFELSKLYTDTLHTKPTIEANASTSPGNLFNCSSTTSAAGLTSIPSVADGKSSRDSKTEQFIPTTKELLLFNNLGKKFEDLLKEKLLAESRLASFMTEVDHLQNCLENATQELKGKDEQLDSINQALHLLEEDLTTTRVNYDEQISVLTEQVISLSEQLAASK</sequence>
<dbReference type="OrthoDB" id="5566667at2759"/>
<gene>
    <name evidence="4" type="ORF">FF38_04365</name>
</gene>
<dbReference type="PANTHER" id="PTHR21448:SF0">
    <property type="entry name" value="PROTEIN PHOSPHATASE 1 REGULATORY SUBUNIT 21"/>
    <property type="match status" value="1"/>
</dbReference>
<dbReference type="PANTHER" id="PTHR21448">
    <property type="entry name" value="SMOOTH MUSCLE MYOSIN HEAVY CHAIN-RELATED"/>
    <property type="match status" value="1"/>
</dbReference>
<evidence type="ECO:0000256" key="1">
    <source>
        <dbReference type="SAM" id="Coils"/>
    </source>
</evidence>
<keyword evidence="5" id="KW-1185">Reference proteome</keyword>
<dbReference type="SMART" id="SM01254">
    <property type="entry name" value="KLRAQ"/>
    <property type="match status" value="1"/>
</dbReference>
<dbReference type="Proteomes" id="UP000037069">
    <property type="component" value="Unassembled WGS sequence"/>
</dbReference>
<organism evidence="4 5">
    <name type="scientific">Lucilia cuprina</name>
    <name type="common">Green bottle fly</name>
    <name type="synonym">Australian sheep blowfly</name>
    <dbReference type="NCBI Taxonomy" id="7375"/>
    <lineage>
        <taxon>Eukaryota</taxon>
        <taxon>Metazoa</taxon>
        <taxon>Ecdysozoa</taxon>
        <taxon>Arthropoda</taxon>
        <taxon>Hexapoda</taxon>
        <taxon>Insecta</taxon>
        <taxon>Pterygota</taxon>
        <taxon>Neoptera</taxon>
        <taxon>Endopterygota</taxon>
        <taxon>Diptera</taxon>
        <taxon>Brachycera</taxon>
        <taxon>Muscomorpha</taxon>
        <taxon>Oestroidea</taxon>
        <taxon>Calliphoridae</taxon>
        <taxon>Luciliinae</taxon>
        <taxon>Lucilia</taxon>
    </lineage>
</organism>
<dbReference type="STRING" id="7375.A0A0L0C6X8"/>
<dbReference type="InterPro" id="IPR019343">
    <property type="entry name" value="PPP1R21_N"/>
</dbReference>
<name>A0A0L0C6X8_LUCCU</name>
<evidence type="ECO:0000256" key="2">
    <source>
        <dbReference type="SAM" id="MobiDB-lite"/>
    </source>
</evidence>
<reference evidence="4 5" key="1">
    <citation type="journal article" date="2015" name="Nat. Commun.">
        <title>Lucilia cuprina genome unlocks parasitic fly biology to underpin future interventions.</title>
        <authorList>
            <person name="Anstead C.A."/>
            <person name="Korhonen P.K."/>
            <person name="Young N.D."/>
            <person name="Hall R.S."/>
            <person name="Jex A.R."/>
            <person name="Murali S.C."/>
            <person name="Hughes D.S."/>
            <person name="Lee S.F."/>
            <person name="Perry T."/>
            <person name="Stroehlein A.J."/>
            <person name="Ansell B.R."/>
            <person name="Breugelmans B."/>
            <person name="Hofmann A."/>
            <person name="Qu J."/>
            <person name="Dugan S."/>
            <person name="Lee S.L."/>
            <person name="Chao H."/>
            <person name="Dinh H."/>
            <person name="Han Y."/>
            <person name="Doddapaneni H.V."/>
            <person name="Worley K.C."/>
            <person name="Muzny D.M."/>
            <person name="Ioannidis P."/>
            <person name="Waterhouse R.M."/>
            <person name="Zdobnov E.M."/>
            <person name="James P.J."/>
            <person name="Bagnall N.H."/>
            <person name="Kotze A.C."/>
            <person name="Gibbs R.A."/>
            <person name="Richards S."/>
            <person name="Batterham P."/>
            <person name="Gasser R.B."/>
        </authorList>
    </citation>
    <scope>NUCLEOTIDE SEQUENCE [LARGE SCALE GENOMIC DNA]</scope>
    <source>
        <strain evidence="4 5">LS</strain>
        <tissue evidence="4">Full body</tissue>
    </source>
</reference>
<accession>A0A0L0C6X8</accession>
<feature type="coiled-coil region" evidence="1">
    <location>
        <begin position="143"/>
        <end position="195"/>
    </location>
</feature>